<name>A0ABN0QNA0_MYCUL</name>
<evidence type="ECO:0000313" key="2">
    <source>
        <dbReference type="EMBL" id="EUA86089.1"/>
    </source>
</evidence>
<sequence>MFSALLLAGVLSALALAAGVAVGARLSQRLVRRRQQASTEWTGITVAQMLQRIVALMPMGVAVVDSHRDVVYLNDRAKELGLVRDRQLDDQAWEAAQQALRAATSSSICHLESVRAAGPGYRCTGKPGCSARKTGASPWSSLTTSLTMPAWRQPDVISWPTSATNSRPRSVRWPCSPRPCWHLPMTPTRFGGSPRRC</sequence>
<organism evidence="2 3">
    <name type="scientific">Mycobacterium ulcerans str. Harvey</name>
    <dbReference type="NCBI Taxonomy" id="1299332"/>
    <lineage>
        <taxon>Bacteria</taxon>
        <taxon>Bacillati</taxon>
        <taxon>Actinomycetota</taxon>
        <taxon>Actinomycetes</taxon>
        <taxon>Mycobacteriales</taxon>
        <taxon>Mycobacteriaceae</taxon>
        <taxon>Mycobacterium</taxon>
        <taxon>Mycobacterium ulcerans group</taxon>
    </lineage>
</organism>
<keyword evidence="1" id="KW-0732">Signal</keyword>
<dbReference type="EMBL" id="JAOL01000182">
    <property type="protein sequence ID" value="EUA86089.1"/>
    <property type="molecule type" value="Genomic_DNA"/>
</dbReference>
<keyword evidence="3" id="KW-1185">Reference proteome</keyword>
<feature type="signal peptide" evidence="1">
    <location>
        <begin position="1"/>
        <end position="17"/>
    </location>
</feature>
<reference evidence="2 3" key="1">
    <citation type="submission" date="2014-01" db="EMBL/GenBank/DDBJ databases">
        <authorList>
            <person name="Dobos K."/>
            <person name="Lenaerts A."/>
            <person name="Ordway D."/>
            <person name="DeGroote M.A."/>
            <person name="Parker T."/>
            <person name="Sizemore C."/>
            <person name="Tallon L.J."/>
            <person name="Sadzewicz L.K."/>
            <person name="Sengamalay N."/>
            <person name="Fraser C.M."/>
            <person name="Hine E."/>
            <person name="Shefchek K.A."/>
            <person name="Das S.P."/>
            <person name="Tettelin H."/>
        </authorList>
    </citation>
    <scope>NUCLEOTIDE SEQUENCE [LARGE SCALE GENOMIC DNA]</scope>
    <source>
        <strain evidence="2 3">Harvey</strain>
    </source>
</reference>
<dbReference type="EC" id="2.7.13.3" evidence="2"/>
<dbReference type="Proteomes" id="UP000020681">
    <property type="component" value="Unassembled WGS sequence"/>
</dbReference>
<dbReference type="GO" id="GO:0004673">
    <property type="term" value="F:protein histidine kinase activity"/>
    <property type="evidence" value="ECO:0007669"/>
    <property type="project" value="UniProtKB-EC"/>
</dbReference>
<protein>
    <submittedName>
        <fullName evidence="2">Signal-transduction histidine kinase senX3 domain protein</fullName>
        <ecNumber evidence="2">2.7.13.3</ecNumber>
    </submittedName>
</protein>
<comment type="caution">
    <text evidence="2">The sequence shown here is derived from an EMBL/GenBank/DDBJ whole genome shotgun (WGS) entry which is preliminary data.</text>
</comment>
<proteinExistence type="predicted"/>
<accession>A0ABN0QNA0</accession>
<keyword evidence="2" id="KW-0418">Kinase</keyword>
<evidence type="ECO:0000313" key="3">
    <source>
        <dbReference type="Proteomes" id="UP000020681"/>
    </source>
</evidence>
<feature type="chain" id="PRO_5045589604" evidence="1">
    <location>
        <begin position="18"/>
        <end position="197"/>
    </location>
</feature>
<keyword evidence="2" id="KW-0808">Transferase</keyword>
<evidence type="ECO:0000256" key="1">
    <source>
        <dbReference type="SAM" id="SignalP"/>
    </source>
</evidence>
<gene>
    <name evidence="2" type="ORF">I551_7430</name>
</gene>